<evidence type="ECO:0000256" key="5">
    <source>
        <dbReference type="ARBA" id="ARBA00022723"/>
    </source>
</evidence>
<sequence length="427" mass="49453">MGFSATARLVAHGQRTRVFRKFRGQPPKRFDWIKNYLDRLLRHGRVEVTLPRAKELQQYAEEVVFHAKKDTPESDLVVESMLRTPEARKLLYEKYVPLYSDRSFFCTRVINQWRLRFTDAAPMAYLELVDRPDELRPAKPVGSSKIAYVHAMMKASRRDYRKYYSFAKSNGMLDKDGNLLDDIKHLLKDTETPVSYLSYIIDCLQWHEGCETVSTIPPSWHDSPEMRVRLDRIRSTDTSSGITKETFISPYKEPVERKIPTSNPDITSNIRRPRSKVAHGESSADGRRRLSAEERYPIPEKFEKNPDLIPKYYAFQSNMVTDEDLLPGMLRQLEVDKRLTLPTRTHIRFLITATDVLHSWSVPSLGIKADAVPGRLHRVNTFIMREGVFYGQCSEMCGTLHGFMPIVIEAVAPETYAAHAKKYYRDD</sequence>
<keyword evidence="14" id="KW-1185">Reference proteome</keyword>
<dbReference type="AlphaFoldDB" id="A0AAD9GDH8"/>
<dbReference type="SUPFAM" id="SSF49503">
    <property type="entry name" value="Cupredoxins"/>
    <property type="match status" value="1"/>
</dbReference>
<dbReference type="Gene3D" id="3.90.1030.10">
    <property type="entry name" value="Ribosomal protein L17"/>
    <property type="match status" value="1"/>
</dbReference>
<dbReference type="Proteomes" id="UP001195914">
    <property type="component" value="Unassembled WGS sequence"/>
</dbReference>
<dbReference type="Gene3D" id="2.60.40.420">
    <property type="entry name" value="Cupredoxins - blue copper proteins"/>
    <property type="match status" value="1"/>
</dbReference>
<dbReference type="PANTHER" id="PTHR22888:SF9">
    <property type="entry name" value="CYTOCHROME C OXIDASE SUBUNIT 2"/>
    <property type="match status" value="1"/>
</dbReference>
<dbReference type="PROSITE" id="PS00078">
    <property type="entry name" value="COX2"/>
    <property type="match status" value="1"/>
</dbReference>
<comment type="caution">
    <text evidence="13">The sequence shown here is derived from an EMBL/GenBank/DDBJ whole genome shotgun (WGS) entry which is preliminary data.</text>
</comment>
<evidence type="ECO:0000313" key="13">
    <source>
        <dbReference type="EMBL" id="KAK1936256.1"/>
    </source>
</evidence>
<evidence type="ECO:0000256" key="8">
    <source>
        <dbReference type="ARBA" id="ARBA00023136"/>
    </source>
</evidence>
<dbReference type="PROSITE" id="PS50857">
    <property type="entry name" value="COX2_CUA"/>
    <property type="match status" value="1"/>
</dbReference>
<dbReference type="InterPro" id="IPR036373">
    <property type="entry name" value="Ribosomal_bL17_sf"/>
</dbReference>
<comment type="similarity">
    <text evidence="3">Belongs to the cytochrome c oxidase subunit 2 family.</text>
</comment>
<organism evidence="13 14">
    <name type="scientific">Babesia divergens</name>
    <dbReference type="NCBI Taxonomy" id="32595"/>
    <lineage>
        <taxon>Eukaryota</taxon>
        <taxon>Sar</taxon>
        <taxon>Alveolata</taxon>
        <taxon>Apicomplexa</taxon>
        <taxon>Aconoidasida</taxon>
        <taxon>Piroplasmida</taxon>
        <taxon>Babesiidae</taxon>
        <taxon>Babesia</taxon>
    </lineage>
</organism>
<dbReference type="GO" id="GO:0005840">
    <property type="term" value="C:ribosome"/>
    <property type="evidence" value="ECO:0007669"/>
    <property type="project" value="UniProtKB-KW"/>
</dbReference>
<keyword evidence="5" id="KW-0479">Metal-binding</keyword>
<dbReference type="InterPro" id="IPR008972">
    <property type="entry name" value="Cupredoxin"/>
</dbReference>
<dbReference type="FunFam" id="2.60.40.420:FF:000063">
    <property type="entry name" value="Cytochrome c oxidase subunit 2, putative"/>
    <property type="match status" value="1"/>
</dbReference>
<feature type="region of interest" description="Disordered" evidence="11">
    <location>
        <begin position="256"/>
        <end position="290"/>
    </location>
</feature>
<evidence type="ECO:0000256" key="1">
    <source>
        <dbReference type="ARBA" id="ARBA00001935"/>
    </source>
</evidence>
<dbReference type="GO" id="GO:0006412">
    <property type="term" value="P:translation"/>
    <property type="evidence" value="ECO:0007669"/>
    <property type="project" value="InterPro"/>
</dbReference>
<dbReference type="GO" id="GO:0016020">
    <property type="term" value="C:membrane"/>
    <property type="evidence" value="ECO:0007669"/>
    <property type="project" value="UniProtKB-SubCell"/>
</dbReference>
<dbReference type="InterPro" id="IPR002429">
    <property type="entry name" value="CcO_II-like_C"/>
</dbReference>
<comment type="cofactor">
    <cofactor evidence="1">
        <name>Cu cation</name>
        <dbReference type="ChEBI" id="CHEBI:23378"/>
    </cofactor>
</comment>
<evidence type="ECO:0000256" key="10">
    <source>
        <dbReference type="ARBA" id="ARBA00049512"/>
    </source>
</evidence>
<dbReference type="EMBL" id="JAHBMH010000044">
    <property type="protein sequence ID" value="KAK1936256.1"/>
    <property type="molecule type" value="Genomic_DNA"/>
</dbReference>
<reference evidence="13" key="1">
    <citation type="journal article" date="2014" name="Nucleic Acids Res.">
        <title>The evolutionary dynamics of variant antigen genes in Babesia reveal a history of genomic innovation underlying host-parasite interaction.</title>
        <authorList>
            <person name="Jackson A.P."/>
            <person name="Otto T.D."/>
            <person name="Darby A."/>
            <person name="Ramaprasad A."/>
            <person name="Xia D."/>
            <person name="Echaide I.E."/>
            <person name="Farber M."/>
            <person name="Gahlot S."/>
            <person name="Gamble J."/>
            <person name="Gupta D."/>
            <person name="Gupta Y."/>
            <person name="Jackson L."/>
            <person name="Malandrin L."/>
            <person name="Malas T.B."/>
            <person name="Moussa E."/>
            <person name="Nair M."/>
            <person name="Reid A.J."/>
            <person name="Sanders M."/>
            <person name="Sharma J."/>
            <person name="Tracey A."/>
            <person name="Quail M.A."/>
            <person name="Weir W."/>
            <person name="Wastling J.M."/>
            <person name="Hall N."/>
            <person name="Willadsen P."/>
            <person name="Lingelbach K."/>
            <person name="Shiels B."/>
            <person name="Tait A."/>
            <person name="Berriman M."/>
            <person name="Allred D.R."/>
            <person name="Pain A."/>
        </authorList>
    </citation>
    <scope>NUCLEOTIDE SEQUENCE</scope>
    <source>
        <strain evidence="13">1802A</strain>
    </source>
</reference>
<keyword evidence="13" id="KW-0689">Ribosomal protein</keyword>
<keyword evidence="8" id="KW-0472">Membrane</keyword>
<feature type="compositionally biased region" description="Polar residues" evidence="11">
    <location>
        <begin position="260"/>
        <end position="270"/>
    </location>
</feature>
<evidence type="ECO:0000313" key="14">
    <source>
        <dbReference type="Proteomes" id="UP001195914"/>
    </source>
</evidence>
<dbReference type="GO" id="GO:0042773">
    <property type="term" value="P:ATP synthesis coupled electron transport"/>
    <property type="evidence" value="ECO:0007669"/>
    <property type="project" value="TreeGrafter"/>
</dbReference>
<evidence type="ECO:0000256" key="11">
    <source>
        <dbReference type="SAM" id="MobiDB-lite"/>
    </source>
</evidence>
<gene>
    <name evidence="13" type="ORF">X943_002398</name>
</gene>
<dbReference type="InterPro" id="IPR000456">
    <property type="entry name" value="Ribosomal_bL17"/>
</dbReference>
<feature type="domain" description="Cytochrome oxidase subunit II copper A binding" evidence="12">
    <location>
        <begin position="283"/>
        <end position="422"/>
    </location>
</feature>
<keyword evidence="7" id="KW-0186">Copper</keyword>
<dbReference type="GO" id="GO:0005507">
    <property type="term" value="F:copper ion binding"/>
    <property type="evidence" value="ECO:0007669"/>
    <property type="project" value="InterPro"/>
</dbReference>
<dbReference type="InterPro" id="IPR001505">
    <property type="entry name" value="Copper_CuA"/>
</dbReference>
<comment type="catalytic activity">
    <reaction evidence="10">
        <text>4 Fe(II)-[cytochrome c] + O2 + 8 H(+)(in) = 4 Fe(III)-[cytochrome c] + 2 H2O + 4 H(+)(out)</text>
        <dbReference type="Rhea" id="RHEA:11436"/>
        <dbReference type="Rhea" id="RHEA-COMP:10350"/>
        <dbReference type="Rhea" id="RHEA-COMP:14399"/>
        <dbReference type="ChEBI" id="CHEBI:15377"/>
        <dbReference type="ChEBI" id="CHEBI:15378"/>
        <dbReference type="ChEBI" id="CHEBI:15379"/>
        <dbReference type="ChEBI" id="CHEBI:29033"/>
        <dbReference type="ChEBI" id="CHEBI:29034"/>
        <dbReference type="EC" id="7.1.1.9"/>
    </reaction>
    <physiologicalReaction direction="left-to-right" evidence="10">
        <dbReference type="Rhea" id="RHEA:11437"/>
    </physiologicalReaction>
</comment>
<keyword evidence="4" id="KW-0813">Transport</keyword>
<dbReference type="PRINTS" id="PR01166">
    <property type="entry name" value="CYCOXIDASEII"/>
</dbReference>
<evidence type="ECO:0000256" key="4">
    <source>
        <dbReference type="ARBA" id="ARBA00022448"/>
    </source>
</evidence>
<dbReference type="PANTHER" id="PTHR22888">
    <property type="entry name" value="CYTOCHROME C OXIDASE, SUBUNIT II"/>
    <property type="match status" value="1"/>
</dbReference>
<evidence type="ECO:0000259" key="12">
    <source>
        <dbReference type="PROSITE" id="PS50857"/>
    </source>
</evidence>
<reference evidence="13" key="2">
    <citation type="submission" date="2021-05" db="EMBL/GenBank/DDBJ databases">
        <authorList>
            <person name="Pain A."/>
        </authorList>
    </citation>
    <scope>NUCLEOTIDE SEQUENCE</scope>
    <source>
        <strain evidence="13">1802A</strain>
    </source>
</reference>
<evidence type="ECO:0000256" key="3">
    <source>
        <dbReference type="ARBA" id="ARBA00007866"/>
    </source>
</evidence>
<evidence type="ECO:0000256" key="2">
    <source>
        <dbReference type="ARBA" id="ARBA00004370"/>
    </source>
</evidence>
<dbReference type="InterPro" id="IPR045187">
    <property type="entry name" value="CcO_II"/>
</dbReference>
<dbReference type="Pfam" id="PF00116">
    <property type="entry name" value="COX2"/>
    <property type="match status" value="1"/>
</dbReference>
<feature type="compositionally biased region" description="Basic and acidic residues" evidence="11">
    <location>
        <begin position="278"/>
        <end position="290"/>
    </location>
</feature>
<dbReference type="GO" id="GO:0003735">
    <property type="term" value="F:structural constituent of ribosome"/>
    <property type="evidence" value="ECO:0007669"/>
    <property type="project" value="InterPro"/>
</dbReference>
<keyword evidence="13" id="KW-0687">Ribonucleoprotein</keyword>
<protein>
    <recommendedName>
        <fullName evidence="9">Cytochrome c oxidase polypeptide II</fullName>
    </recommendedName>
</protein>
<dbReference type="SUPFAM" id="SSF64263">
    <property type="entry name" value="Prokaryotic ribosomal protein L17"/>
    <property type="match status" value="1"/>
</dbReference>
<dbReference type="GO" id="GO:0004129">
    <property type="term" value="F:cytochrome-c oxidase activity"/>
    <property type="evidence" value="ECO:0007669"/>
    <property type="project" value="UniProtKB-EC"/>
</dbReference>
<name>A0AAD9GDH8_BABDI</name>
<proteinExistence type="inferred from homology"/>
<dbReference type="Pfam" id="PF01196">
    <property type="entry name" value="Ribosomal_L17"/>
    <property type="match status" value="1"/>
</dbReference>
<comment type="subcellular location">
    <subcellularLocation>
        <location evidence="2">Membrane</location>
    </subcellularLocation>
</comment>
<keyword evidence="6" id="KW-0249">Electron transport</keyword>
<evidence type="ECO:0000256" key="9">
    <source>
        <dbReference type="ARBA" id="ARBA00031389"/>
    </source>
</evidence>
<accession>A0AAD9GDH8</accession>
<evidence type="ECO:0000256" key="7">
    <source>
        <dbReference type="ARBA" id="ARBA00023008"/>
    </source>
</evidence>
<evidence type="ECO:0000256" key="6">
    <source>
        <dbReference type="ARBA" id="ARBA00022982"/>
    </source>
</evidence>